<dbReference type="SMART" id="SM00791">
    <property type="entry name" value="Agglutinin"/>
    <property type="match status" value="2"/>
</dbReference>
<name>A0A6P5WUE3_DURZI</name>
<dbReference type="GeneID" id="111277571"/>
<dbReference type="Gene3D" id="2.80.10.50">
    <property type="match status" value="2"/>
</dbReference>
<dbReference type="OrthoDB" id="4948898at2759"/>
<proteinExistence type="predicted"/>
<dbReference type="KEGG" id="dzi:111277571"/>
<evidence type="ECO:0000313" key="3">
    <source>
        <dbReference type="RefSeq" id="XP_022719724.1"/>
    </source>
</evidence>
<dbReference type="Gene3D" id="2.170.15.10">
    <property type="entry name" value="Proaerolysin, chain A, domain 3"/>
    <property type="match status" value="1"/>
</dbReference>
<protein>
    <submittedName>
        <fullName evidence="3">Uncharacterized protein LOC111277571</fullName>
    </submittedName>
</protein>
<feature type="domain" description="Agglutinin" evidence="1">
    <location>
        <begin position="7"/>
        <end position="166"/>
    </location>
</feature>
<organism evidence="2 3">
    <name type="scientific">Durio zibethinus</name>
    <name type="common">Durian</name>
    <dbReference type="NCBI Taxonomy" id="66656"/>
    <lineage>
        <taxon>Eukaryota</taxon>
        <taxon>Viridiplantae</taxon>
        <taxon>Streptophyta</taxon>
        <taxon>Embryophyta</taxon>
        <taxon>Tracheophyta</taxon>
        <taxon>Spermatophyta</taxon>
        <taxon>Magnoliopsida</taxon>
        <taxon>eudicotyledons</taxon>
        <taxon>Gunneridae</taxon>
        <taxon>Pentapetalae</taxon>
        <taxon>rosids</taxon>
        <taxon>malvids</taxon>
        <taxon>Malvales</taxon>
        <taxon>Malvaceae</taxon>
        <taxon>Helicteroideae</taxon>
        <taxon>Durio</taxon>
    </lineage>
</organism>
<dbReference type="InterPro" id="IPR053237">
    <property type="entry name" value="Natterin_C"/>
</dbReference>
<feature type="domain" description="Agglutinin" evidence="1">
    <location>
        <begin position="171"/>
        <end position="306"/>
    </location>
</feature>
<gene>
    <name evidence="3" type="primary">LOC111277571</name>
</gene>
<keyword evidence="2" id="KW-1185">Reference proteome</keyword>
<dbReference type="InterPro" id="IPR008998">
    <property type="entry name" value="Agglutinin"/>
</dbReference>
<dbReference type="Pfam" id="PF03318">
    <property type="entry name" value="ETX_MTX2"/>
    <property type="match status" value="1"/>
</dbReference>
<dbReference type="AlphaFoldDB" id="A0A6P5WUE3"/>
<dbReference type="SUPFAM" id="SSF56973">
    <property type="entry name" value="Aerolisin/ETX pore-forming domain"/>
    <property type="match status" value="1"/>
</dbReference>
<evidence type="ECO:0000313" key="2">
    <source>
        <dbReference type="Proteomes" id="UP000515121"/>
    </source>
</evidence>
<accession>A0A6P5WUE3</accession>
<dbReference type="Proteomes" id="UP000515121">
    <property type="component" value="Unplaced"/>
</dbReference>
<dbReference type="PANTHER" id="PTHR39244:SF5">
    <property type="entry name" value="NATTERIN-3-LIKE"/>
    <property type="match status" value="1"/>
</dbReference>
<dbReference type="InterPro" id="IPR036242">
    <property type="entry name" value="Agglutinin_dom_sf"/>
</dbReference>
<dbReference type="CDD" id="cd20216">
    <property type="entry name" value="PFM_HFR-2-like"/>
    <property type="match status" value="1"/>
</dbReference>
<sequence>MALALTLALPRYIVLKSNDKIDYLGYIHDDGESNGYIRFMETQAVSPYARFEVETASTNGLVHIRSCQNNKYWVRTKNLSITGNPAEQYWITATAVKPEEDQSKESCTLFKPISVDPATNAVRIMDVQSGCYLCLWRFNNQKFARCVLANYKVYDHNSLDIFTIIDWQSLVILPRYVAFKGDNDQYLCLRQIQGYPYLQFSTNDIGDSSVPCEVFNTNDGDVRIKTISSDKFWRRSPNWIWADSNDVSSNNKDTLFRPVIVNNTTIGLLNLGNNNFCKRLTTEGKTNCLNAAVPSVTKEAQLTVEEPVLTRDIYNVKYDLDNSRVYDERVLLVAKNSADNYTQQSSTLDVKLSYTDTKTSSWKTMFSLKLGMKTTFDVGLPLIFEGKVELSGEVQSTTEWGETTTSTSVVEVVHKVTVPPMTKVTVHLIATNGKCDVPFTFMQRDTLYNGATVTTEVQGGTFTVLSSFVWFDYLVNSLIFTGAGCFLTDNIKAFFMSTSPHSPLVRCLCSGDATQVSPYLEEIELVVQKGLIPWKQSLY</sequence>
<dbReference type="SUPFAM" id="SSF50382">
    <property type="entry name" value="Agglutinin"/>
    <property type="match status" value="2"/>
</dbReference>
<dbReference type="PANTHER" id="PTHR39244">
    <property type="entry name" value="NATTERIN-4"/>
    <property type="match status" value="1"/>
</dbReference>
<evidence type="ECO:0000259" key="1">
    <source>
        <dbReference type="SMART" id="SM00791"/>
    </source>
</evidence>
<dbReference type="RefSeq" id="XP_022719724.1">
    <property type="nucleotide sequence ID" value="XM_022863989.1"/>
</dbReference>
<dbReference type="Pfam" id="PF07468">
    <property type="entry name" value="Agglutinin"/>
    <property type="match status" value="2"/>
</dbReference>
<reference evidence="3" key="1">
    <citation type="submission" date="2025-08" db="UniProtKB">
        <authorList>
            <consortium name="RefSeq"/>
        </authorList>
    </citation>
    <scope>IDENTIFICATION</scope>
    <source>
        <tissue evidence="3">Fruit stalk</tissue>
    </source>
</reference>
<dbReference type="InterPro" id="IPR004991">
    <property type="entry name" value="Aerolysin-like"/>
</dbReference>